<dbReference type="AlphaFoldDB" id="A0A9W6IXZ5"/>
<reference evidence="1" key="1">
    <citation type="journal article" date="2014" name="Int. J. Syst. Evol. Microbiol.">
        <title>Complete genome sequence of Corynebacterium casei LMG S-19264T (=DSM 44701T), isolated from a smear-ripened cheese.</title>
        <authorList>
            <consortium name="US DOE Joint Genome Institute (JGI-PGF)"/>
            <person name="Walter F."/>
            <person name="Albersmeier A."/>
            <person name="Kalinowski J."/>
            <person name="Ruckert C."/>
        </authorList>
    </citation>
    <scope>NUCLEOTIDE SEQUENCE</scope>
    <source>
        <strain evidence="1">VKM B-1606</strain>
    </source>
</reference>
<organism evidence="1 4">
    <name type="scientific">Methylopila capsulata</name>
    <dbReference type="NCBI Taxonomy" id="61654"/>
    <lineage>
        <taxon>Bacteria</taxon>
        <taxon>Pseudomonadati</taxon>
        <taxon>Pseudomonadota</taxon>
        <taxon>Alphaproteobacteria</taxon>
        <taxon>Hyphomicrobiales</taxon>
        <taxon>Methylopilaceae</taxon>
        <taxon>Methylopila</taxon>
    </lineage>
</organism>
<evidence type="ECO:0000313" key="4">
    <source>
        <dbReference type="Proteomes" id="UP001143400"/>
    </source>
</evidence>
<dbReference type="EMBL" id="BSFF01000009">
    <property type="protein sequence ID" value="GLK57171.1"/>
    <property type="molecule type" value="Genomic_DNA"/>
</dbReference>
<reference evidence="1" key="3">
    <citation type="submission" date="2023-01" db="EMBL/GenBank/DDBJ databases">
        <authorList>
            <person name="Sun Q."/>
            <person name="Evtushenko L."/>
        </authorList>
    </citation>
    <scope>NUCLEOTIDE SEQUENCE</scope>
    <source>
        <strain evidence="1">VKM B-1606</strain>
    </source>
</reference>
<comment type="caution">
    <text evidence="1">The sequence shown here is derived from an EMBL/GenBank/DDBJ whole genome shotgun (WGS) entry which is preliminary data.</text>
</comment>
<reference evidence="2 3" key="2">
    <citation type="submission" date="2021-01" db="EMBL/GenBank/DDBJ databases">
        <title>Genomic Encyclopedia of Type Strains, Phase IV (KMG-IV): sequencing the most valuable type-strain genomes for metagenomic binning, comparative biology and taxonomic classification.</title>
        <authorList>
            <person name="Goeker M."/>
        </authorList>
    </citation>
    <scope>NUCLEOTIDE SEQUENCE [LARGE SCALE GENOMIC DNA]</scope>
    <source>
        <strain evidence="2 3">DSM 6130</strain>
    </source>
</reference>
<gene>
    <name evidence="1" type="ORF">GCM10008170_31910</name>
    <name evidence="2" type="ORF">JOD31_003876</name>
</gene>
<proteinExistence type="predicted"/>
<dbReference type="EMBL" id="JAFBCY010000005">
    <property type="protein sequence ID" value="MBM7853615.1"/>
    <property type="molecule type" value="Genomic_DNA"/>
</dbReference>
<name>A0A9W6IXZ5_9HYPH</name>
<protein>
    <submittedName>
        <fullName evidence="1">Uncharacterized protein</fullName>
    </submittedName>
</protein>
<dbReference type="RefSeq" id="WP_204952047.1">
    <property type="nucleotide sequence ID" value="NZ_BSFF01000009.1"/>
</dbReference>
<evidence type="ECO:0000313" key="2">
    <source>
        <dbReference type="EMBL" id="MBM7853615.1"/>
    </source>
</evidence>
<dbReference type="Proteomes" id="UP000758856">
    <property type="component" value="Unassembled WGS sequence"/>
</dbReference>
<keyword evidence="3" id="KW-1185">Reference proteome</keyword>
<evidence type="ECO:0000313" key="3">
    <source>
        <dbReference type="Proteomes" id="UP000758856"/>
    </source>
</evidence>
<evidence type="ECO:0000313" key="1">
    <source>
        <dbReference type="EMBL" id="GLK57171.1"/>
    </source>
</evidence>
<sequence length="93" mass="10184">MTASFDEAPDDRSSRGLRGIGRYLVSPLRRLVQKGEDAQTLRARAMSDAELADALTVEVYAAQNADDEIWVEGAAVLQEAARRLRERGRVGPA</sequence>
<accession>A0A9W6IXZ5</accession>
<dbReference type="Proteomes" id="UP001143400">
    <property type="component" value="Unassembled WGS sequence"/>
</dbReference>